<dbReference type="NCBIfam" id="TIGR01683">
    <property type="entry name" value="thiS"/>
    <property type="match status" value="1"/>
</dbReference>
<keyword evidence="6 8" id="KW-0704">Schiff base</keyword>
<evidence type="ECO:0000256" key="4">
    <source>
        <dbReference type="ARBA" id="ARBA00022679"/>
    </source>
</evidence>
<feature type="binding site" evidence="8">
    <location>
        <begin position="250"/>
        <end position="251"/>
    </location>
    <ligand>
        <name>1-deoxy-D-xylulose 5-phosphate</name>
        <dbReference type="ChEBI" id="CHEBI:57792"/>
    </ligand>
</feature>
<dbReference type="InterPro" id="IPR013785">
    <property type="entry name" value="Aldolase_TIM"/>
</dbReference>
<keyword evidence="4 8" id="KW-0808">Transferase</keyword>
<dbReference type="Gene3D" id="3.20.20.70">
    <property type="entry name" value="Aldolase class I"/>
    <property type="match status" value="1"/>
</dbReference>
<dbReference type="Pfam" id="PF05690">
    <property type="entry name" value="ThiG"/>
    <property type="match status" value="1"/>
</dbReference>
<dbReference type="InterPro" id="IPR008867">
    <property type="entry name" value="ThiG"/>
</dbReference>
<keyword evidence="11" id="KW-1185">Reference proteome</keyword>
<evidence type="ECO:0000256" key="2">
    <source>
        <dbReference type="ARBA" id="ARBA00004948"/>
    </source>
</evidence>
<comment type="function">
    <text evidence="1 8">Catalyzes the rearrangement of 1-deoxy-D-xylulose 5-phosphate (DXP) to produce the thiazole phosphate moiety of thiamine. Sulfur is provided by the thiocarboxylate moiety of the carrier protein ThiS. In vitro, sulfur can be provided by H(2)S.</text>
</comment>
<reference evidence="10 11" key="1">
    <citation type="submission" date="2024-03" db="EMBL/GenBank/DDBJ databases">
        <title>Human intestinal bacterial collection.</title>
        <authorList>
            <person name="Pauvert C."/>
            <person name="Hitch T.C.A."/>
            <person name="Clavel T."/>
        </authorList>
    </citation>
    <scope>NUCLEOTIDE SEQUENCE [LARGE SCALE GENOMIC DNA]</scope>
    <source>
        <strain evidence="10 11">CLA-AA-H95</strain>
    </source>
</reference>
<dbReference type="Gene3D" id="3.10.20.30">
    <property type="match status" value="1"/>
</dbReference>
<dbReference type="PANTHER" id="PTHR34266">
    <property type="entry name" value="THIAZOLE SYNTHASE"/>
    <property type="match status" value="1"/>
</dbReference>
<accession>A0ABV1AN34</accession>
<evidence type="ECO:0000313" key="11">
    <source>
        <dbReference type="Proteomes" id="UP001446032"/>
    </source>
</evidence>
<comment type="similarity">
    <text evidence="8">Belongs to the ThiG family.</text>
</comment>
<keyword evidence="8" id="KW-0963">Cytoplasm</keyword>
<dbReference type="InterPro" id="IPR010035">
    <property type="entry name" value="Thi_S"/>
</dbReference>
<dbReference type="CDD" id="cd00565">
    <property type="entry name" value="Ubl_ThiS"/>
    <property type="match status" value="1"/>
</dbReference>
<dbReference type="Pfam" id="PF02597">
    <property type="entry name" value="ThiS"/>
    <property type="match status" value="1"/>
</dbReference>
<dbReference type="CDD" id="cd04728">
    <property type="entry name" value="ThiG"/>
    <property type="match status" value="1"/>
</dbReference>
<proteinExistence type="inferred from homology"/>
<dbReference type="InterPro" id="IPR003749">
    <property type="entry name" value="ThiS/MoaD-like"/>
</dbReference>
<comment type="caution">
    <text evidence="10">The sequence shown here is derived from an EMBL/GenBank/DDBJ whole genome shotgun (WGS) entry which is preliminary data.</text>
</comment>
<dbReference type="EC" id="2.8.1.10" evidence="3 8"/>
<feature type="binding site" evidence="8">
    <location>
        <begin position="272"/>
        <end position="273"/>
    </location>
    <ligand>
        <name>1-deoxy-D-xylulose 5-phosphate</name>
        <dbReference type="ChEBI" id="CHEBI:57792"/>
    </ligand>
</feature>
<comment type="subcellular location">
    <subcellularLocation>
        <location evidence="8">Cytoplasm</location>
    </subcellularLocation>
</comment>
<feature type="binding site" evidence="8">
    <location>
        <position position="224"/>
    </location>
    <ligand>
        <name>1-deoxy-D-xylulose 5-phosphate</name>
        <dbReference type="ChEBI" id="CHEBI:57792"/>
    </ligand>
</feature>
<evidence type="ECO:0000313" key="10">
    <source>
        <dbReference type="EMBL" id="MEQ2359023.1"/>
    </source>
</evidence>
<protein>
    <recommendedName>
        <fullName evidence="3 8">Thiazole synthase</fullName>
        <ecNumber evidence="3 8">2.8.1.10</ecNumber>
    </recommendedName>
</protein>
<organism evidence="10 11">
    <name type="scientific">Blautia intestinihominis</name>
    <dbReference type="NCBI Taxonomy" id="3133152"/>
    <lineage>
        <taxon>Bacteria</taxon>
        <taxon>Bacillati</taxon>
        <taxon>Bacillota</taxon>
        <taxon>Clostridia</taxon>
        <taxon>Lachnospirales</taxon>
        <taxon>Lachnospiraceae</taxon>
        <taxon>Blautia</taxon>
    </lineage>
</organism>
<dbReference type="InterPro" id="IPR016155">
    <property type="entry name" value="Mopterin_synth/thiamin_S_b"/>
</dbReference>
<evidence type="ECO:0000256" key="8">
    <source>
        <dbReference type="HAMAP-Rule" id="MF_00443"/>
    </source>
</evidence>
<sequence length="323" mass="34520">MITVNGVEKTLEKPLSVTEYLETNKYVPVQVAIELNDKILARELYGTTILKEGDVMEIVSFMGGGSGKNEDKLVLGGHEFTSRFILGSGKFSLDLVKACIEKAEAQIITLALRRANEGGLANILDYIPDNVTLLPNTSGARNAEEAVRIARLSRELGCGDFVKIEVIHDSKYLLPDNYETIKATEILAKEGFVVMPYMYPDLNAARDLVNAGAACVMPLGSPIGSNKGICTKEFIQILIDEIDLPIIVDAGIGRPSQACEAMEMGASAVMANTAIATAGDVEAMAEAFKKAIEAGRSAYLSGLGRTLEKGASASSPLTGFLHD</sequence>
<dbReference type="EMBL" id="JBBMEI010000037">
    <property type="protein sequence ID" value="MEQ2359023.1"/>
    <property type="molecule type" value="Genomic_DNA"/>
</dbReference>
<feature type="active site" description="Schiff-base intermediate with DXP" evidence="8">
    <location>
        <position position="163"/>
    </location>
</feature>
<comment type="subunit">
    <text evidence="8">Homotetramer. Forms heterodimers with either ThiH or ThiS.</text>
</comment>
<evidence type="ECO:0000256" key="3">
    <source>
        <dbReference type="ARBA" id="ARBA00011960"/>
    </source>
</evidence>
<evidence type="ECO:0000256" key="7">
    <source>
        <dbReference type="ARBA" id="ARBA00049897"/>
    </source>
</evidence>
<evidence type="ECO:0000256" key="1">
    <source>
        <dbReference type="ARBA" id="ARBA00002834"/>
    </source>
</evidence>
<dbReference type="Proteomes" id="UP001446032">
    <property type="component" value="Unassembled WGS sequence"/>
</dbReference>
<evidence type="ECO:0000256" key="5">
    <source>
        <dbReference type="ARBA" id="ARBA00022977"/>
    </source>
</evidence>
<gene>
    <name evidence="10" type="primary">thiS</name>
    <name evidence="8" type="synonym">thiG</name>
    <name evidence="10" type="ORF">WMO75_11925</name>
</gene>
<name>A0ABV1AN34_9FIRM</name>
<dbReference type="SUPFAM" id="SSF54285">
    <property type="entry name" value="MoaD/ThiS"/>
    <property type="match status" value="1"/>
</dbReference>
<dbReference type="InterPro" id="IPR012675">
    <property type="entry name" value="Beta-grasp_dom_sf"/>
</dbReference>
<dbReference type="HAMAP" id="MF_00443">
    <property type="entry name" value="ThiG"/>
    <property type="match status" value="1"/>
</dbReference>
<dbReference type="PANTHER" id="PTHR34266:SF2">
    <property type="entry name" value="THIAZOLE SYNTHASE"/>
    <property type="match status" value="1"/>
</dbReference>
<feature type="domain" description="Thiazole synthase ThiG" evidence="9">
    <location>
        <begin position="75"/>
        <end position="316"/>
    </location>
</feature>
<comment type="catalytic activity">
    <reaction evidence="7 8">
        <text>[ThiS sulfur-carrier protein]-C-terminal-Gly-aminoethanethioate + 2-iminoacetate + 1-deoxy-D-xylulose 5-phosphate = [ThiS sulfur-carrier protein]-C-terminal Gly-Gly + 2-[(2R,5Z)-2-carboxy-4-methylthiazol-5(2H)-ylidene]ethyl phosphate + 2 H2O + H(+)</text>
        <dbReference type="Rhea" id="RHEA:26297"/>
        <dbReference type="Rhea" id="RHEA-COMP:12909"/>
        <dbReference type="Rhea" id="RHEA-COMP:19908"/>
        <dbReference type="ChEBI" id="CHEBI:15377"/>
        <dbReference type="ChEBI" id="CHEBI:15378"/>
        <dbReference type="ChEBI" id="CHEBI:57792"/>
        <dbReference type="ChEBI" id="CHEBI:62899"/>
        <dbReference type="ChEBI" id="CHEBI:77846"/>
        <dbReference type="ChEBI" id="CHEBI:90778"/>
        <dbReference type="ChEBI" id="CHEBI:232372"/>
        <dbReference type="EC" id="2.8.1.10"/>
    </reaction>
</comment>
<keyword evidence="5 8" id="KW-0784">Thiamine biosynthesis</keyword>
<evidence type="ECO:0000259" key="9">
    <source>
        <dbReference type="Pfam" id="PF05690"/>
    </source>
</evidence>
<dbReference type="SUPFAM" id="SSF110399">
    <property type="entry name" value="ThiG-like"/>
    <property type="match status" value="1"/>
</dbReference>
<comment type="pathway">
    <text evidence="2 8">Cofactor biosynthesis; thiamine diphosphate biosynthesis.</text>
</comment>
<dbReference type="RefSeq" id="WP_022213400.1">
    <property type="nucleotide sequence ID" value="NZ_JBBMEI010000037.1"/>
</dbReference>
<dbReference type="InterPro" id="IPR033983">
    <property type="entry name" value="Thiazole_synthase_ThiG"/>
</dbReference>
<evidence type="ECO:0000256" key="6">
    <source>
        <dbReference type="ARBA" id="ARBA00023270"/>
    </source>
</evidence>